<dbReference type="PANTHER" id="PTHR40257:SF1">
    <property type="entry name" value="DUF1330 DOMAIN-CONTAINING PROTEIN"/>
    <property type="match status" value="1"/>
</dbReference>
<dbReference type="Pfam" id="PF07045">
    <property type="entry name" value="DUF1330"/>
    <property type="match status" value="1"/>
</dbReference>
<feature type="domain" description="DUF1330" evidence="1">
    <location>
        <begin position="60"/>
        <end position="137"/>
    </location>
</feature>
<dbReference type="EMBL" id="BAHC01000046">
    <property type="protein sequence ID" value="GAB88853.1"/>
    <property type="molecule type" value="Genomic_DNA"/>
</dbReference>
<reference evidence="2 3" key="1">
    <citation type="submission" date="2012-08" db="EMBL/GenBank/DDBJ databases">
        <title>Whole genome shotgun sequence of Gordonia rhizosphera NBRC 16068.</title>
        <authorList>
            <person name="Takarada H."/>
            <person name="Isaki S."/>
            <person name="Hosoyama A."/>
            <person name="Tsuchikane K."/>
            <person name="Katsumata H."/>
            <person name="Baba S."/>
            <person name="Ohji S."/>
            <person name="Yamazaki S."/>
            <person name="Fujita N."/>
        </authorList>
    </citation>
    <scope>NUCLEOTIDE SEQUENCE [LARGE SCALE GENOMIC DNA]</scope>
    <source>
        <strain evidence="2 3">NBRC 16068</strain>
    </source>
</reference>
<accession>K6UZE2</accession>
<dbReference type="InterPro" id="IPR011008">
    <property type="entry name" value="Dimeric_a/b-barrel"/>
</dbReference>
<dbReference type="eggNOG" id="COG5470">
    <property type="taxonomic scope" value="Bacteria"/>
</dbReference>
<dbReference type="SUPFAM" id="SSF54909">
    <property type="entry name" value="Dimeric alpha+beta barrel"/>
    <property type="match status" value="1"/>
</dbReference>
<protein>
    <recommendedName>
        <fullName evidence="1">DUF1330 domain-containing protein</fullName>
    </recommendedName>
</protein>
<sequence>MSTDSGLPPDDRCTVDPRRGQFAQLSALPPDEPVTMLNLLRYREVADYSGAEDLTPVEPITGAEAYRIYTEGAMPHLRAAGAQVISHGQCGPTVIGPADEEWDSILIVRYPNPAAFVDMVKAPEYQSLSRHRTAALADARLIATSV</sequence>
<keyword evidence="3" id="KW-1185">Reference proteome</keyword>
<dbReference type="RefSeq" id="WP_006330532.1">
    <property type="nucleotide sequence ID" value="NZ_BAHC01000046.1"/>
</dbReference>
<organism evidence="2 3">
    <name type="scientific">Gordonia rhizosphera NBRC 16068</name>
    <dbReference type="NCBI Taxonomy" id="1108045"/>
    <lineage>
        <taxon>Bacteria</taxon>
        <taxon>Bacillati</taxon>
        <taxon>Actinomycetota</taxon>
        <taxon>Actinomycetes</taxon>
        <taxon>Mycobacteriales</taxon>
        <taxon>Gordoniaceae</taxon>
        <taxon>Gordonia</taxon>
    </lineage>
</organism>
<dbReference type="OrthoDB" id="3624550at2"/>
<comment type="caution">
    <text evidence="2">The sequence shown here is derived from an EMBL/GenBank/DDBJ whole genome shotgun (WGS) entry which is preliminary data.</text>
</comment>
<dbReference type="AlphaFoldDB" id="K6UZE2"/>
<evidence type="ECO:0000259" key="1">
    <source>
        <dbReference type="Pfam" id="PF07045"/>
    </source>
</evidence>
<dbReference type="STRING" id="1108045.GORHZ_046_00020"/>
<dbReference type="InterPro" id="IPR010753">
    <property type="entry name" value="DUF1330"/>
</dbReference>
<gene>
    <name evidence="2" type="ORF">GORHZ_046_00020</name>
</gene>
<dbReference type="PANTHER" id="PTHR40257">
    <property type="match status" value="1"/>
</dbReference>
<evidence type="ECO:0000313" key="2">
    <source>
        <dbReference type="EMBL" id="GAB88853.1"/>
    </source>
</evidence>
<name>K6UZE2_9ACTN</name>
<proteinExistence type="predicted"/>
<dbReference type="Proteomes" id="UP000008363">
    <property type="component" value="Unassembled WGS sequence"/>
</dbReference>
<dbReference type="Gene3D" id="3.30.70.100">
    <property type="match status" value="1"/>
</dbReference>
<evidence type="ECO:0000313" key="3">
    <source>
        <dbReference type="Proteomes" id="UP000008363"/>
    </source>
</evidence>